<evidence type="ECO:0000313" key="2">
    <source>
        <dbReference type="Proteomes" id="UP000658720"/>
    </source>
</evidence>
<evidence type="ECO:0000313" key="1">
    <source>
        <dbReference type="EMBL" id="MBE9255682.1"/>
    </source>
</evidence>
<accession>A0ABR9VWE8</accession>
<dbReference type="Proteomes" id="UP000658720">
    <property type="component" value="Unassembled WGS sequence"/>
</dbReference>
<dbReference type="Gene3D" id="3.10.450.530">
    <property type="entry name" value="Ribonuclease toxin, BrnT, of type II toxin-antitoxin system"/>
    <property type="match status" value="1"/>
</dbReference>
<sequence length="95" mass="11572">MNLQFEWDFQKAELNIRKHDVSFEDAKTIFYDPLAYIFNDEWHSTDEQREIIIGHNSRGYLLVVSFTERNRIIRIISARLATNKERKNYEQYQRS</sequence>
<proteinExistence type="predicted"/>
<keyword evidence="2" id="KW-1185">Reference proteome</keyword>
<gene>
    <name evidence="1" type="ORF">IQ217_17965</name>
</gene>
<dbReference type="RefSeq" id="WP_194021194.1">
    <property type="nucleotide sequence ID" value="NZ_JADEVV010000080.1"/>
</dbReference>
<comment type="caution">
    <text evidence="1">The sequence shown here is derived from an EMBL/GenBank/DDBJ whole genome shotgun (WGS) entry which is preliminary data.</text>
</comment>
<name>A0ABR9VWE8_9SYNC</name>
<dbReference type="Pfam" id="PF04365">
    <property type="entry name" value="BrnT_toxin"/>
    <property type="match status" value="1"/>
</dbReference>
<protein>
    <submittedName>
        <fullName evidence="1">BrnT family toxin</fullName>
    </submittedName>
</protein>
<dbReference type="InterPro" id="IPR038573">
    <property type="entry name" value="BrnT_sf"/>
</dbReference>
<dbReference type="EMBL" id="JADEVV010000080">
    <property type="protein sequence ID" value="MBE9255682.1"/>
    <property type="molecule type" value="Genomic_DNA"/>
</dbReference>
<dbReference type="InterPro" id="IPR007460">
    <property type="entry name" value="BrnT_toxin"/>
</dbReference>
<organism evidence="1 2">
    <name type="scientific">Synechocystis salina LEGE 00031</name>
    <dbReference type="NCBI Taxonomy" id="1828736"/>
    <lineage>
        <taxon>Bacteria</taxon>
        <taxon>Bacillati</taxon>
        <taxon>Cyanobacteriota</taxon>
        <taxon>Cyanophyceae</taxon>
        <taxon>Synechococcales</taxon>
        <taxon>Merismopediaceae</taxon>
        <taxon>Synechocystis</taxon>
    </lineage>
</organism>
<reference evidence="1 2" key="1">
    <citation type="submission" date="2020-10" db="EMBL/GenBank/DDBJ databases">
        <authorList>
            <person name="Castelo-Branco R."/>
            <person name="Eusebio N."/>
            <person name="Adriana R."/>
            <person name="Vieira A."/>
            <person name="Brugerolle De Fraissinette N."/>
            <person name="Rezende De Castro R."/>
            <person name="Schneider M.P."/>
            <person name="Vasconcelos V."/>
            <person name="Leao P.N."/>
        </authorList>
    </citation>
    <scope>NUCLEOTIDE SEQUENCE [LARGE SCALE GENOMIC DNA]</scope>
    <source>
        <strain evidence="1 2">LEGE 00031</strain>
    </source>
</reference>